<reference evidence="2" key="1">
    <citation type="journal article" date="2014" name="Int. J. Syst. Evol. Microbiol.">
        <title>Complete genome sequence of Corynebacterium casei LMG S-19264T (=DSM 44701T), isolated from a smear-ripened cheese.</title>
        <authorList>
            <consortium name="US DOE Joint Genome Institute (JGI-PGF)"/>
            <person name="Walter F."/>
            <person name="Albersmeier A."/>
            <person name="Kalinowski J."/>
            <person name="Ruckert C."/>
        </authorList>
    </citation>
    <scope>NUCLEOTIDE SEQUENCE</scope>
    <source>
        <strain evidence="2">CGMCC 1.15448</strain>
    </source>
</reference>
<gene>
    <name evidence="2" type="ORF">GCM10011511_27940</name>
</gene>
<dbReference type="RefSeq" id="WP_188932648.1">
    <property type="nucleotide sequence ID" value="NZ_BMJC01000003.1"/>
</dbReference>
<reference evidence="2" key="2">
    <citation type="submission" date="2020-09" db="EMBL/GenBank/DDBJ databases">
        <authorList>
            <person name="Sun Q."/>
            <person name="Zhou Y."/>
        </authorList>
    </citation>
    <scope>NUCLEOTIDE SEQUENCE</scope>
    <source>
        <strain evidence="2">CGMCC 1.15448</strain>
    </source>
</reference>
<sequence>MSRKQFTGKAILPLFITLTLAAPQAFSQNYHYKVATAAQCNALDSIVAAAHLQVSIRQMDSSSMRFRITIQNPNQHAVSISIHHGNDILFEDIAGKAPYDYVYNLSDLEDGDYLIVVSSGKEKISRNIRIQTDTRVDRLITVD</sequence>
<evidence type="ECO:0000256" key="1">
    <source>
        <dbReference type="SAM" id="SignalP"/>
    </source>
</evidence>
<evidence type="ECO:0000313" key="3">
    <source>
        <dbReference type="Proteomes" id="UP000607559"/>
    </source>
</evidence>
<keyword evidence="1" id="KW-0732">Signal</keyword>
<protein>
    <recommendedName>
        <fullName evidence="4">Secretion system C-terminal sorting domain-containing protein</fullName>
    </recommendedName>
</protein>
<comment type="caution">
    <text evidence="2">The sequence shown here is derived from an EMBL/GenBank/DDBJ whole genome shotgun (WGS) entry which is preliminary data.</text>
</comment>
<feature type="chain" id="PRO_5035231596" description="Secretion system C-terminal sorting domain-containing protein" evidence="1">
    <location>
        <begin position="28"/>
        <end position="143"/>
    </location>
</feature>
<feature type="signal peptide" evidence="1">
    <location>
        <begin position="1"/>
        <end position="27"/>
    </location>
</feature>
<evidence type="ECO:0000313" key="2">
    <source>
        <dbReference type="EMBL" id="GGB03052.1"/>
    </source>
</evidence>
<dbReference type="AlphaFoldDB" id="A0A8J2UDM0"/>
<proteinExistence type="predicted"/>
<evidence type="ECO:0008006" key="4">
    <source>
        <dbReference type="Google" id="ProtNLM"/>
    </source>
</evidence>
<organism evidence="2 3">
    <name type="scientific">Puia dinghuensis</name>
    <dbReference type="NCBI Taxonomy" id="1792502"/>
    <lineage>
        <taxon>Bacteria</taxon>
        <taxon>Pseudomonadati</taxon>
        <taxon>Bacteroidota</taxon>
        <taxon>Chitinophagia</taxon>
        <taxon>Chitinophagales</taxon>
        <taxon>Chitinophagaceae</taxon>
        <taxon>Puia</taxon>
    </lineage>
</organism>
<accession>A0A8J2UDM0</accession>
<dbReference type="EMBL" id="BMJC01000003">
    <property type="protein sequence ID" value="GGB03052.1"/>
    <property type="molecule type" value="Genomic_DNA"/>
</dbReference>
<keyword evidence="3" id="KW-1185">Reference proteome</keyword>
<dbReference type="Proteomes" id="UP000607559">
    <property type="component" value="Unassembled WGS sequence"/>
</dbReference>
<name>A0A8J2UDM0_9BACT</name>